<evidence type="ECO:0000256" key="5">
    <source>
        <dbReference type="ARBA" id="ARBA00023237"/>
    </source>
</evidence>
<comment type="similarity">
    <text evidence="2">Belongs to the SusD family.</text>
</comment>
<dbReference type="AlphaFoldDB" id="A0A7K0FNI0"/>
<sequence length="501" mass="57378">MKFRKIYITLLLTLFLGSFTSCNKWLELKPQDGIVGSEFWQTKEQVQSAVIGCYSSLLTSPPGNRDIPLAELLFMYGELRGDMVTPGPFASIDEIDVTNVNILETNSLTNWRPFYRIINYCNNVIELAPAVLQRDPTLTQTELNSYVAEALGLRAFLYLTLAKTWGDVPLKLTATKSDADDFQIPKSTQLQVFQQIEKDLLEAEAKAKTSHGSVAADKGRITKYTINAMQAELYLWLEDYNKCIEACEKIENSGRFSLVPGNNAWFSTLYANGNSSEGIFEFQFDLQQLNTFYVMFFQRPRFIATPRVMEQIYQINFTDDTKFDIRGNGASLIASDNTIYKYLGEDRTNRKTLEQSFTHWFAYRYADILLMKAEALNEIGDGARAITYVEAIRTRASALAQTGKTFADPNSDKIGVTDYILQERAREFAFEGKRWFDVLRNAKRNNYQRLDLIIEMVTNSAPVDKQQSIISKYRDFNSHYLPINFTELRTNKALVQNPFYK</sequence>
<dbReference type="Gene3D" id="1.25.40.390">
    <property type="match status" value="1"/>
</dbReference>
<dbReference type="Proteomes" id="UP000462931">
    <property type="component" value="Unassembled WGS sequence"/>
</dbReference>
<dbReference type="Pfam" id="PF14322">
    <property type="entry name" value="SusD-like_3"/>
    <property type="match status" value="1"/>
</dbReference>
<dbReference type="InterPro" id="IPR033985">
    <property type="entry name" value="SusD-like_N"/>
</dbReference>
<evidence type="ECO:0000256" key="2">
    <source>
        <dbReference type="ARBA" id="ARBA00006275"/>
    </source>
</evidence>
<dbReference type="RefSeq" id="WP_154286838.1">
    <property type="nucleotide sequence ID" value="NZ_WKJI01000001.1"/>
</dbReference>
<comment type="caution">
    <text evidence="8">The sequence shown here is derived from an EMBL/GenBank/DDBJ whole genome shotgun (WGS) entry which is preliminary data.</text>
</comment>
<feature type="domain" description="SusD-like N-terminal" evidence="7">
    <location>
        <begin position="99"/>
        <end position="234"/>
    </location>
</feature>
<accession>A0A7K0FNI0</accession>
<dbReference type="Pfam" id="PF07980">
    <property type="entry name" value="SusD_RagB"/>
    <property type="match status" value="1"/>
</dbReference>
<dbReference type="InterPro" id="IPR011990">
    <property type="entry name" value="TPR-like_helical_dom_sf"/>
</dbReference>
<keyword evidence="9" id="KW-1185">Reference proteome</keyword>
<reference evidence="8 9" key="1">
    <citation type="submission" date="2019-11" db="EMBL/GenBank/DDBJ databases">
        <authorList>
            <person name="Cheng Q."/>
            <person name="Yang Z."/>
        </authorList>
    </citation>
    <scope>NUCLEOTIDE SEQUENCE [LARGE SCALE GENOMIC DNA]</scope>
    <source>
        <strain evidence="8 9">HX-22-1</strain>
    </source>
</reference>
<evidence type="ECO:0000259" key="6">
    <source>
        <dbReference type="Pfam" id="PF07980"/>
    </source>
</evidence>
<evidence type="ECO:0000256" key="4">
    <source>
        <dbReference type="ARBA" id="ARBA00023136"/>
    </source>
</evidence>
<dbReference type="CDD" id="cd08977">
    <property type="entry name" value="SusD"/>
    <property type="match status" value="1"/>
</dbReference>
<evidence type="ECO:0000259" key="7">
    <source>
        <dbReference type="Pfam" id="PF14322"/>
    </source>
</evidence>
<comment type="subcellular location">
    <subcellularLocation>
        <location evidence="1">Cell outer membrane</location>
    </subcellularLocation>
</comment>
<proteinExistence type="inferred from homology"/>
<keyword evidence="4" id="KW-0472">Membrane</keyword>
<gene>
    <name evidence="8" type="ORF">GJJ64_06350</name>
</gene>
<dbReference type="PROSITE" id="PS51257">
    <property type="entry name" value="PROKAR_LIPOPROTEIN"/>
    <property type="match status" value="1"/>
</dbReference>
<evidence type="ECO:0000256" key="3">
    <source>
        <dbReference type="ARBA" id="ARBA00022729"/>
    </source>
</evidence>
<organism evidence="8 9">
    <name type="scientific">Pedobacter puniceum</name>
    <dbReference type="NCBI Taxonomy" id="2666136"/>
    <lineage>
        <taxon>Bacteria</taxon>
        <taxon>Pseudomonadati</taxon>
        <taxon>Bacteroidota</taxon>
        <taxon>Sphingobacteriia</taxon>
        <taxon>Sphingobacteriales</taxon>
        <taxon>Sphingobacteriaceae</taxon>
        <taxon>Pedobacter</taxon>
    </lineage>
</organism>
<keyword evidence="3" id="KW-0732">Signal</keyword>
<dbReference type="InterPro" id="IPR012944">
    <property type="entry name" value="SusD_RagB_dom"/>
</dbReference>
<evidence type="ECO:0000256" key="1">
    <source>
        <dbReference type="ARBA" id="ARBA00004442"/>
    </source>
</evidence>
<name>A0A7K0FNI0_9SPHI</name>
<evidence type="ECO:0000313" key="8">
    <source>
        <dbReference type="EMBL" id="MRX46800.1"/>
    </source>
</evidence>
<dbReference type="GO" id="GO:0009279">
    <property type="term" value="C:cell outer membrane"/>
    <property type="evidence" value="ECO:0007669"/>
    <property type="project" value="UniProtKB-SubCell"/>
</dbReference>
<evidence type="ECO:0000313" key="9">
    <source>
        <dbReference type="Proteomes" id="UP000462931"/>
    </source>
</evidence>
<dbReference type="EMBL" id="WKJI01000001">
    <property type="protein sequence ID" value="MRX46800.1"/>
    <property type="molecule type" value="Genomic_DNA"/>
</dbReference>
<keyword evidence="5" id="KW-0998">Cell outer membrane</keyword>
<dbReference type="SUPFAM" id="SSF48452">
    <property type="entry name" value="TPR-like"/>
    <property type="match status" value="1"/>
</dbReference>
<protein>
    <submittedName>
        <fullName evidence="8">RagB/SusD family nutrient uptake outer membrane protein</fullName>
    </submittedName>
</protein>
<feature type="domain" description="RagB/SusD" evidence="6">
    <location>
        <begin position="339"/>
        <end position="500"/>
    </location>
</feature>